<keyword evidence="4" id="KW-0804">Transcription</keyword>
<feature type="region of interest" description="Disordered" evidence="6">
    <location>
        <begin position="851"/>
        <end position="909"/>
    </location>
</feature>
<dbReference type="PROSITE" id="PS51754">
    <property type="entry name" value="OVATE"/>
    <property type="match status" value="1"/>
</dbReference>
<feature type="region of interest" description="Disordered" evidence="6">
    <location>
        <begin position="84"/>
        <end position="103"/>
    </location>
</feature>
<feature type="compositionally biased region" description="Basic residues" evidence="6">
    <location>
        <begin position="37"/>
        <end position="48"/>
    </location>
</feature>
<evidence type="ECO:0000256" key="6">
    <source>
        <dbReference type="SAM" id="MobiDB-lite"/>
    </source>
</evidence>
<keyword evidence="9" id="KW-1185">Reference proteome</keyword>
<dbReference type="AlphaFoldDB" id="A0A8T2TKY5"/>
<feature type="region of interest" description="Disordered" evidence="6">
    <location>
        <begin position="291"/>
        <end position="310"/>
    </location>
</feature>
<dbReference type="OrthoDB" id="10449147at2759"/>
<keyword evidence="5" id="KW-0539">Nucleus</keyword>
<comment type="caution">
    <text evidence="8">The sequence shown here is derived from an EMBL/GenBank/DDBJ whole genome shotgun (WGS) entry which is preliminary data.</text>
</comment>
<reference evidence="8" key="1">
    <citation type="submission" date="2021-08" db="EMBL/GenBank/DDBJ databases">
        <title>WGS assembly of Ceratopteris richardii.</title>
        <authorList>
            <person name="Marchant D.B."/>
            <person name="Chen G."/>
            <person name="Jenkins J."/>
            <person name="Shu S."/>
            <person name="Leebens-Mack J."/>
            <person name="Grimwood J."/>
            <person name="Schmutz J."/>
            <person name="Soltis P."/>
            <person name="Soltis D."/>
            <person name="Chen Z.-H."/>
        </authorList>
    </citation>
    <scope>NUCLEOTIDE SEQUENCE</scope>
    <source>
        <strain evidence="8">Whitten #5841</strain>
        <tissue evidence="8">Leaf</tissue>
    </source>
</reference>
<evidence type="ECO:0000256" key="1">
    <source>
        <dbReference type="ARBA" id="ARBA00004123"/>
    </source>
</evidence>
<evidence type="ECO:0000256" key="3">
    <source>
        <dbReference type="ARBA" id="ARBA00023015"/>
    </source>
</evidence>
<name>A0A8T2TKY5_CERRI</name>
<feature type="compositionally biased region" description="Basic residues" evidence="6">
    <location>
        <begin position="867"/>
        <end position="882"/>
    </location>
</feature>
<comment type="subcellular location">
    <subcellularLocation>
        <location evidence="1">Nucleus</location>
    </subcellularLocation>
</comment>
<protein>
    <recommendedName>
        <fullName evidence="7">OVATE domain-containing protein</fullName>
    </recommendedName>
</protein>
<dbReference type="Proteomes" id="UP000825935">
    <property type="component" value="Chromosome 13"/>
</dbReference>
<evidence type="ECO:0000313" key="8">
    <source>
        <dbReference type="EMBL" id="KAH7421289.1"/>
    </source>
</evidence>
<evidence type="ECO:0000313" key="9">
    <source>
        <dbReference type="Proteomes" id="UP000825935"/>
    </source>
</evidence>
<keyword evidence="2" id="KW-0678">Repressor</keyword>
<keyword evidence="3" id="KW-0805">Transcription regulation</keyword>
<feature type="compositionally biased region" description="Basic residues" evidence="6">
    <location>
        <begin position="291"/>
        <end position="300"/>
    </location>
</feature>
<proteinExistence type="predicted"/>
<evidence type="ECO:0000256" key="2">
    <source>
        <dbReference type="ARBA" id="ARBA00022491"/>
    </source>
</evidence>
<feature type="compositionally biased region" description="Polar residues" evidence="6">
    <location>
        <begin position="851"/>
        <end position="861"/>
    </location>
</feature>
<feature type="region of interest" description="Disordered" evidence="6">
    <location>
        <begin position="704"/>
        <end position="753"/>
    </location>
</feature>
<dbReference type="InterPro" id="IPR006458">
    <property type="entry name" value="Ovate_C"/>
</dbReference>
<sequence length="1052" mass="119440">MGQLKERLLHASMPHTWLIYMLKQHPGKRSAGLIRTTCRRKSSSRSKKSPGLPRKQNLGPGSPVNESFGDIHFLGSLKRSPLEACRRPGPCTTKQANSDVKQGRFQDQIIFPSEPDRKPQHKYECTISPKSVKAACSSSHVAAAYGEDKHTGCASHRQPPHKASMHNSELYCARSDVVASTMKSFRLDVQELERKLNDLKLHDKRKNDILSPLRSVSAPSPSLDEVNVEYVSNPQMDSNPASETQSLSFDRGYNGSFTTAVGGRVGRLLPEHGKYSKSGSIETEVYRRLTSRKSDLKRKHNSESCKDQRTSSHKYCDQKDHKYCVHSTIRSLIDAGAKWNPLKEHTIRDICEKSLESADSVSDAFAATSHFNSAKDSVHSDLGFSNTLRTCMEEAEVSDMRSPENDETVKLRQDDIFRLVQFTEDKRLHNQISDPESEKSVTPPECSKDHGGRCFELRSHLIRTMSSKSTDSIVSDNTFSSIETISSIEEDFCLRQAREITLASRNGDSLSKRSEYLGILRAYDHEFHPEESVRNTDSVPLEFTRERYRKAHVIPHGRAPCDKNEDSEAAKKATIMDVIVGPASSIFHDTYTQSRSPHRTMASGEESISDMIHIVTNDSAMIKDSPCESPLPQLGRMGEISNGTLSSKSVADVHSAAHRSKHHNINLEVSKAARLDKYPRCRNRNGFRFRLGEGTLSEIHRGIAAAGGDDDEDDGDDDNDDDDDYDDDDAVNLHDEYDDDVYPHDGDDGDCDDAQEEKHKADFYGLHCSCFQGYTENDDSDPLFRNRLILNDADDSSTAARRPMMKRRFSKTLHISPRNGESELWTSKWRSSRSSAPQAHLLPEARNVSLKQSNEVSGSKQNECKRWSRNHRRTRGSRRRTLGKGQRILSDQLEESSSGYKAEGESDEQKTLFTNGNLDHHHRRQQHYLHCHPHCLNHHHPRRLQAQVVWSYDMKRDFKEAMMANVQNIVQSHDLIRDIRTATQKVTNLRKLFSVNEKSRFRKSINYAEEALMKAREARFLELLQNYLVLNRRRHHPAIISAFRDVCKHLNE</sequence>
<organism evidence="8 9">
    <name type="scientific">Ceratopteris richardii</name>
    <name type="common">Triangle waterfern</name>
    <dbReference type="NCBI Taxonomy" id="49495"/>
    <lineage>
        <taxon>Eukaryota</taxon>
        <taxon>Viridiplantae</taxon>
        <taxon>Streptophyta</taxon>
        <taxon>Embryophyta</taxon>
        <taxon>Tracheophyta</taxon>
        <taxon>Polypodiopsida</taxon>
        <taxon>Polypodiidae</taxon>
        <taxon>Polypodiales</taxon>
        <taxon>Pteridineae</taxon>
        <taxon>Pteridaceae</taxon>
        <taxon>Parkerioideae</taxon>
        <taxon>Ceratopteris</taxon>
    </lineage>
</organism>
<feature type="compositionally biased region" description="Basic and acidic residues" evidence="6">
    <location>
        <begin position="301"/>
        <end position="310"/>
    </location>
</feature>
<accession>A0A8T2TKY5</accession>
<feature type="domain" description="OVATE" evidence="7">
    <location>
        <begin position="989"/>
        <end position="1049"/>
    </location>
</feature>
<dbReference type="EMBL" id="CM035418">
    <property type="protein sequence ID" value="KAH7421289.1"/>
    <property type="molecule type" value="Genomic_DNA"/>
</dbReference>
<feature type="compositionally biased region" description="Basic and acidic residues" evidence="6">
    <location>
        <begin position="731"/>
        <end position="746"/>
    </location>
</feature>
<dbReference type="GO" id="GO:0005634">
    <property type="term" value="C:nucleus"/>
    <property type="evidence" value="ECO:0007669"/>
    <property type="project" value="UniProtKB-SubCell"/>
</dbReference>
<evidence type="ECO:0000256" key="4">
    <source>
        <dbReference type="ARBA" id="ARBA00023163"/>
    </source>
</evidence>
<dbReference type="Pfam" id="PF04844">
    <property type="entry name" value="Ovate"/>
    <property type="match status" value="1"/>
</dbReference>
<gene>
    <name evidence="8" type="ORF">KP509_13G049500</name>
</gene>
<evidence type="ECO:0000259" key="7">
    <source>
        <dbReference type="PROSITE" id="PS51754"/>
    </source>
</evidence>
<feature type="compositionally biased region" description="Acidic residues" evidence="6">
    <location>
        <begin position="708"/>
        <end position="730"/>
    </location>
</feature>
<feature type="region of interest" description="Disordered" evidence="6">
    <location>
        <begin position="30"/>
        <end position="66"/>
    </location>
</feature>
<evidence type="ECO:0000256" key="5">
    <source>
        <dbReference type="ARBA" id="ARBA00023242"/>
    </source>
</evidence>